<dbReference type="AlphaFoldDB" id="A0A0G1CIE5"/>
<dbReference type="PANTHER" id="PTHR34504:SF2">
    <property type="entry name" value="UPF0150 PROTEIN SSL0259"/>
    <property type="match status" value="1"/>
</dbReference>
<accession>A0A0G1CIE5</accession>
<organism evidence="2 3">
    <name type="scientific">Candidatus Gottesmanbacteria bacterium GW2011_GWB1_43_11</name>
    <dbReference type="NCBI Taxonomy" id="1618446"/>
    <lineage>
        <taxon>Bacteria</taxon>
        <taxon>Candidatus Gottesmaniibacteriota</taxon>
    </lineage>
</organism>
<dbReference type="InterPro" id="IPR031807">
    <property type="entry name" value="HicB-like"/>
</dbReference>
<name>A0A0G1CIE5_9BACT</name>
<gene>
    <name evidence="2" type="ORF">UV61_C0019G0041</name>
</gene>
<dbReference type="STRING" id="1618446.UV61_C0019G0041"/>
<dbReference type="InterPro" id="IPR035069">
    <property type="entry name" value="TTHA1013/TTHA0281-like"/>
</dbReference>
<dbReference type="PANTHER" id="PTHR34504">
    <property type="entry name" value="ANTITOXIN HICB"/>
    <property type="match status" value="1"/>
</dbReference>
<proteinExistence type="predicted"/>
<dbReference type="SUPFAM" id="SSF143100">
    <property type="entry name" value="TTHA1013/TTHA0281-like"/>
    <property type="match status" value="1"/>
</dbReference>
<evidence type="ECO:0000313" key="3">
    <source>
        <dbReference type="Proteomes" id="UP000034050"/>
    </source>
</evidence>
<dbReference type="Pfam" id="PF15919">
    <property type="entry name" value="HicB_lk_antitox"/>
    <property type="match status" value="1"/>
</dbReference>
<comment type="caution">
    <text evidence="2">The sequence shown here is derived from an EMBL/GenBank/DDBJ whole genome shotgun (WGS) entry which is preliminary data.</text>
</comment>
<reference evidence="2 3" key="1">
    <citation type="journal article" date="2015" name="Nature">
        <title>rRNA introns, odd ribosomes, and small enigmatic genomes across a large radiation of phyla.</title>
        <authorList>
            <person name="Brown C.T."/>
            <person name="Hug L.A."/>
            <person name="Thomas B.C."/>
            <person name="Sharon I."/>
            <person name="Castelle C.J."/>
            <person name="Singh A."/>
            <person name="Wilkins M.J."/>
            <person name="Williams K.H."/>
            <person name="Banfield J.F."/>
        </authorList>
    </citation>
    <scope>NUCLEOTIDE SEQUENCE [LARGE SCALE GENOMIC DNA]</scope>
</reference>
<dbReference type="Proteomes" id="UP000034050">
    <property type="component" value="Unassembled WGS sequence"/>
</dbReference>
<feature type="domain" description="HicB-like antitoxin of toxin-antitoxin system" evidence="1">
    <location>
        <begin position="8"/>
        <end position="68"/>
    </location>
</feature>
<evidence type="ECO:0000259" key="1">
    <source>
        <dbReference type="Pfam" id="PF15919"/>
    </source>
</evidence>
<sequence length="85" mass="9477">MKTAILRYQVVIRKEGSSYIADVPTLGISDFGETIEKAKKNIHAAIQCHIEGLIKTNTEVPKPDTDDYFISVTEVSIPQPVRLAY</sequence>
<dbReference type="EMBL" id="LCFD01000019">
    <property type="protein sequence ID" value="KKS85277.1"/>
    <property type="molecule type" value="Genomic_DNA"/>
</dbReference>
<evidence type="ECO:0000313" key="2">
    <source>
        <dbReference type="EMBL" id="KKS85277.1"/>
    </source>
</evidence>
<dbReference type="Gene3D" id="3.30.160.250">
    <property type="match status" value="1"/>
</dbReference>
<dbReference type="InterPro" id="IPR051404">
    <property type="entry name" value="TA_system_antitoxin"/>
</dbReference>
<protein>
    <recommendedName>
        <fullName evidence="1">HicB-like antitoxin of toxin-antitoxin system domain-containing protein</fullName>
    </recommendedName>
</protein>